<comment type="catalytic activity">
    <reaction evidence="8">
        <text>arsenic triglutathione + 3 [thioredoxin]-dithiol + 3 S-adenosyl-L-methionine = trimethylarsine + 3 [thioredoxin]-disulfide + 3 glutathione + 3 S-adenosyl-L-homocysteine + 3 H(+)</text>
        <dbReference type="Rhea" id="RHEA:69432"/>
        <dbReference type="Rhea" id="RHEA-COMP:10698"/>
        <dbReference type="Rhea" id="RHEA-COMP:10700"/>
        <dbReference type="ChEBI" id="CHEBI:15378"/>
        <dbReference type="ChEBI" id="CHEBI:27130"/>
        <dbReference type="ChEBI" id="CHEBI:29950"/>
        <dbReference type="ChEBI" id="CHEBI:50058"/>
        <dbReference type="ChEBI" id="CHEBI:57856"/>
        <dbReference type="ChEBI" id="CHEBI:57925"/>
        <dbReference type="ChEBI" id="CHEBI:59789"/>
        <dbReference type="ChEBI" id="CHEBI:183640"/>
        <dbReference type="EC" id="2.1.1.137"/>
    </reaction>
</comment>
<evidence type="ECO:0000256" key="3">
    <source>
        <dbReference type="ARBA" id="ARBA00034487"/>
    </source>
</evidence>
<dbReference type="GeneID" id="54584403"/>
<dbReference type="GO" id="GO:0032259">
    <property type="term" value="P:methylation"/>
    <property type="evidence" value="ECO:0007669"/>
    <property type="project" value="UniProtKB-KW"/>
</dbReference>
<gene>
    <name evidence="10" type="ORF">BU26DRAFT_532034</name>
</gene>
<evidence type="ECO:0000256" key="8">
    <source>
        <dbReference type="ARBA" id="ARBA00048428"/>
    </source>
</evidence>
<sequence length="305" mass="32324">MDANTIYEKVNERYSATALAADNVQYGKAVAEAFGYSSEELASIPAEANLGLSCGNPLALAKLKEGETVVDLGSGAGFDCFLAAKKVGEKGKVIGVDMNEDMLVKARRNAEKGNITNVEFVYSKISQMDLPDASADVIISNCVVNLVPDPEKPLVFKEIHRLLKPGGRVAISDILTKKELTEQMKKDVALYVGCVAGASMKEDYEKWLKEAGFDDVLVVDAGSDLNVYVQADGGETVGSMCCGPVQEEGGSGCCGASGKKQDGSECCGAGKKQDGGVVEDIKTNFKDVNLNEWAGSYKIFAVKSS</sequence>
<dbReference type="GO" id="GO:0030791">
    <property type="term" value="F:arsenite methyltransferase activity"/>
    <property type="evidence" value="ECO:0007669"/>
    <property type="project" value="UniProtKB-EC"/>
</dbReference>
<proteinExistence type="inferred from homology"/>
<evidence type="ECO:0000313" key="10">
    <source>
        <dbReference type="EMBL" id="KAF2247373.1"/>
    </source>
</evidence>
<evidence type="ECO:0000256" key="6">
    <source>
        <dbReference type="ARBA" id="ARBA00047941"/>
    </source>
</evidence>
<keyword evidence="2" id="KW-0949">S-adenosyl-L-methionine</keyword>
<dbReference type="NCBIfam" id="NF008823">
    <property type="entry name" value="PRK11873.1"/>
    <property type="match status" value="1"/>
</dbReference>
<evidence type="ECO:0000259" key="9">
    <source>
        <dbReference type="Pfam" id="PF13847"/>
    </source>
</evidence>
<dbReference type="Pfam" id="PF13847">
    <property type="entry name" value="Methyltransf_31"/>
    <property type="match status" value="1"/>
</dbReference>
<dbReference type="Proteomes" id="UP000800094">
    <property type="component" value="Unassembled WGS sequence"/>
</dbReference>
<dbReference type="InterPro" id="IPR025714">
    <property type="entry name" value="Methyltranfer_dom"/>
</dbReference>
<dbReference type="EC" id="2.1.1.137" evidence="4"/>
<dbReference type="AlphaFoldDB" id="A0A6A6ICZ9"/>
<comment type="similarity">
    <text evidence="3">Belongs to the methyltransferase superfamily. Arsenite methyltransferase family.</text>
</comment>
<name>A0A6A6ICZ9_9PLEO</name>
<evidence type="ECO:0000313" key="11">
    <source>
        <dbReference type="Proteomes" id="UP000800094"/>
    </source>
</evidence>
<organism evidence="10 11">
    <name type="scientific">Trematosphaeria pertusa</name>
    <dbReference type="NCBI Taxonomy" id="390896"/>
    <lineage>
        <taxon>Eukaryota</taxon>
        <taxon>Fungi</taxon>
        <taxon>Dikarya</taxon>
        <taxon>Ascomycota</taxon>
        <taxon>Pezizomycotina</taxon>
        <taxon>Dothideomycetes</taxon>
        <taxon>Pleosporomycetidae</taxon>
        <taxon>Pleosporales</taxon>
        <taxon>Massarineae</taxon>
        <taxon>Trematosphaeriaceae</taxon>
        <taxon>Trematosphaeria</taxon>
    </lineage>
</organism>
<evidence type="ECO:0000256" key="2">
    <source>
        <dbReference type="ARBA" id="ARBA00022691"/>
    </source>
</evidence>
<feature type="domain" description="Methyltransferase" evidence="9">
    <location>
        <begin position="64"/>
        <end position="212"/>
    </location>
</feature>
<keyword evidence="10" id="KW-0489">Methyltransferase</keyword>
<dbReference type="RefSeq" id="XP_033682377.1">
    <property type="nucleotide sequence ID" value="XM_033831073.1"/>
</dbReference>
<evidence type="ECO:0000256" key="4">
    <source>
        <dbReference type="ARBA" id="ARBA00034521"/>
    </source>
</evidence>
<reference evidence="10" key="1">
    <citation type="journal article" date="2020" name="Stud. Mycol.">
        <title>101 Dothideomycetes genomes: a test case for predicting lifestyles and emergence of pathogens.</title>
        <authorList>
            <person name="Haridas S."/>
            <person name="Albert R."/>
            <person name="Binder M."/>
            <person name="Bloem J."/>
            <person name="Labutti K."/>
            <person name="Salamov A."/>
            <person name="Andreopoulos B."/>
            <person name="Baker S."/>
            <person name="Barry K."/>
            <person name="Bills G."/>
            <person name="Bluhm B."/>
            <person name="Cannon C."/>
            <person name="Castanera R."/>
            <person name="Culley D."/>
            <person name="Daum C."/>
            <person name="Ezra D."/>
            <person name="Gonzalez J."/>
            <person name="Henrissat B."/>
            <person name="Kuo A."/>
            <person name="Liang C."/>
            <person name="Lipzen A."/>
            <person name="Lutzoni F."/>
            <person name="Magnuson J."/>
            <person name="Mondo S."/>
            <person name="Nolan M."/>
            <person name="Ohm R."/>
            <person name="Pangilinan J."/>
            <person name="Park H.-J."/>
            <person name="Ramirez L."/>
            <person name="Alfaro M."/>
            <person name="Sun H."/>
            <person name="Tritt A."/>
            <person name="Yoshinaga Y."/>
            <person name="Zwiers L.-H."/>
            <person name="Turgeon B."/>
            <person name="Goodwin S."/>
            <person name="Spatafora J."/>
            <person name="Crous P."/>
            <person name="Grigoriev I."/>
        </authorList>
    </citation>
    <scope>NUCLEOTIDE SEQUENCE</scope>
    <source>
        <strain evidence="10">CBS 122368</strain>
    </source>
</reference>
<dbReference type="CDD" id="cd02440">
    <property type="entry name" value="AdoMet_MTases"/>
    <property type="match status" value="1"/>
</dbReference>
<keyword evidence="1 10" id="KW-0808">Transferase</keyword>
<dbReference type="PANTHER" id="PTHR43675:SF8">
    <property type="entry name" value="ARSENITE METHYLTRANSFERASE"/>
    <property type="match status" value="1"/>
</dbReference>
<evidence type="ECO:0000256" key="5">
    <source>
        <dbReference type="ARBA" id="ARBA00034545"/>
    </source>
</evidence>
<dbReference type="PANTHER" id="PTHR43675">
    <property type="entry name" value="ARSENITE METHYLTRANSFERASE"/>
    <property type="match status" value="1"/>
</dbReference>
<comment type="catalytic activity">
    <reaction evidence="7">
        <text>arsenic triglutathione + 2 [thioredoxin]-dithiol + 2 S-adenosyl-L-methionine + H2O = dimethylarsinous acid + 2 [thioredoxin]-disulfide + 3 glutathione + 2 S-adenosyl-L-homocysteine + 2 H(+)</text>
        <dbReference type="Rhea" id="RHEA:69464"/>
        <dbReference type="Rhea" id="RHEA-COMP:10698"/>
        <dbReference type="Rhea" id="RHEA-COMP:10700"/>
        <dbReference type="ChEBI" id="CHEBI:15377"/>
        <dbReference type="ChEBI" id="CHEBI:15378"/>
        <dbReference type="ChEBI" id="CHEBI:23808"/>
        <dbReference type="ChEBI" id="CHEBI:29950"/>
        <dbReference type="ChEBI" id="CHEBI:50058"/>
        <dbReference type="ChEBI" id="CHEBI:57856"/>
        <dbReference type="ChEBI" id="CHEBI:57925"/>
        <dbReference type="ChEBI" id="CHEBI:59789"/>
        <dbReference type="ChEBI" id="CHEBI:183640"/>
        <dbReference type="EC" id="2.1.1.137"/>
    </reaction>
</comment>
<dbReference type="OrthoDB" id="66144at2759"/>
<evidence type="ECO:0000256" key="7">
    <source>
        <dbReference type="ARBA" id="ARBA00047943"/>
    </source>
</evidence>
<dbReference type="InterPro" id="IPR026669">
    <property type="entry name" value="Arsenite_MeTrfase-like"/>
</dbReference>
<comment type="catalytic activity">
    <reaction evidence="6">
        <text>arsenic triglutathione + [thioredoxin]-dithiol + S-adenosyl-L-methionine + 2 H2O = methylarsonous acid + [thioredoxin]-disulfide + 3 glutathione + S-adenosyl-L-homocysteine + H(+)</text>
        <dbReference type="Rhea" id="RHEA:69460"/>
        <dbReference type="Rhea" id="RHEA-COMP:10698"/>
        <dbReference type="Rhea" id="RHEA-COMP:10700"/>
        <dbReference type="ChEBI" id="CHEBI:15377"/>
        <dbReference type="ChEBI" id="CHEBI:15378"/>
        <dbReference type="ChEBI" id="CHEBI:17826"/>
        <dbReference type="ChEBI" id="CHEBI:29950"/>
        <dbReference type="ChEBI" id="CHEBI:50058"/>
        <dbReference type="ChEBI" id="CHEBI:57856"/>
        <dbReference type="ChEBI" id="CHEBI:57925"/>
        <dbReference type="ChEBI" id="CHEBI:59789"/>
        <dbReference type="ChEBI" id="CHEBI:183640"/>
        <dbReference type="EC" id="2.1.1.137"/>
    </reaction>
</comment>
<dbReference type="Gene3D" id="3.40.50.150">
    <property type="entry name" value="Vaccinia Virus protein VP39"/>
    <property type="match status" value="1"/>
</dbReference>
<dbReference type="InterPro" id="IPR029063">
    <property type="entry name" value="SAM-dependent_MTases_sf"/>
</dbReference>
<evidence type="ECO:0000256" key="1">
    <source>
        <dbReference type="ARBA" id="ARBA00022679"/>
    </source>
</evidence>
<accession>A0A6A6ICZ9</accession>
<dbReference type="EMBL" id="ML987197">
    <property type="protein sequence ID" value="KAF2247373.1"/>
    <property type="molecule type" value="Genomic_DNA"/>
</dbReference>
<keyword evidence="11" id="KW-1185">Reference proteome</keyword>
<protein>
    <recommendedName>
        <fullName evidence="5">Arsenite methyltransferase</fullName>
        <ecNumber evidence="4">2.1.1.137</ecNumber>
    </recommendedName>
</protein>
<dbReference type="SUPFAM" id="SSF53335">
    <property type="entry name" value="S-adenosyl-L-methionine-dependent methyltransferases"/>
    <property type="match status" value="1"/>
</dbReference>